<evidence type="ECO:0000313" key="7">
    <source>
        <dbReference type="Proteomes" id="UP000037392"/>
    </source>
</evidence>
<dbReference type="GeneID" id="93161593"/>
<feature type="domain" description="HTH araC/xylS-type" evidence="4">
    <location>
        <begin position="8"/>
        <end position="106"/>
    </location>
</feature>
<dbReference type="PROSITE" id="PS51186">
    <property type="entry name" value="GNAT"/>
    <property type="match status" value="1"/>
</dbReference>
<dbReference type="InterPro" id="IPR050959">
    <property type="entry name" value="MarA-like"/>
</dbReference>
<gene>
    <name evidence="6" type="ORF">HMPREF9470_04044</name>
</gene>
<accession>A0A0J9BWF5</accession>
<reference evidence="6 7" key="1">
    <citation type="submission" date="2011-04" db="EMBL/GenBank/DDBJ databases">
        <title>The Genome Sequence of Clostridium citroniae WAL-19142.</title>
        <authorList>
            <consortium name="The Broad Institute Genome Sequencing Platform"/>
            <person name="Earl A."/>
            <person name="Ward D."/>
            <person name="Feldgarden M."/>
            <person name="Gevers D."/>
            <person name="Warren Y.A."/>
            <person name="Tyrrell K.L."/>
            <person name="Citron D.M."/>
            <person name="Goldstein E.J."/>
            <person name="Daigneault M."/>
            <person name="Allen-Vercoe E."/>
            <person name="Young S.K."/>
            <person name="Zeng Q."/>
            <person name="Gargeya S."/>
            <person name="Fitzgerald M."/>
            <person name="Haas B."/>
            <person name="Abouelleil A."/>
            <person name="Alvarado L."/>
            <person name="Arachchi H.M."/>
            <person name="Berlin A."/>
            <person name="Brown A."/>
            <person name="Chapman S.B."/>
            <person name="Chen Z."/>
            <person name="Dunbar C."/>
            <person name="Freedman E."/>
            <person name="Gearin G."/>
            <person name="Gellesch M."/>
            <person name="Goldberg J."/>
            <person name="Griggs A."/>
            <person name="Gujja S."/>
            <person name="Heilman E.R."/>
            <person name="Heiman D."/>
            <person name="Howarth C."/>
            <person name="Larson L."/>
            <person name="Lui A."/>
            <person name="MacDonald P.J."/>
            <person name="Mehta T."/>
            <person name="Montmayeur A."/>
            <person name="Murphy C."/>
            <person name="Neiman D."/>
            <person name="Pearson M."/>
            <person name="Priest M."/>
            <person name="Roberts A."/>
            <person name="Saif S."/>
            <person name="Shea T."/>
            <person name="Shenoy N."/>
            <person name="Sisk P."/>
            <person name="Stolte C."/>
            <person name="Sykes S."/>
            <person name="White J."/>
            <person name="Yandava C."/>
            <person name="Wortman J."/>
            <person name="Nusbaum C."/>
            <person name="Birren B."/>
        </authorList>
    </citation>
    <scope>NUCLEOTIDE SEQUENCE [LARGE SCALE GENOMIC DNA]</scope>
    <source>
        <strain evidence="6 7">WAL-19142</strain>
    </source>
</reference>
<dbReference type="EMBL" id="ADLK01000029">
    <property type="protein sequence ID" value="KMW16544.1"/>
    <property type="molecule type" value="Genomic_DNA"/>
</dbReference>
<dbReference type="InterPro" id="IPR018060">
    <property type="entry name" value="HTH_AraC"/>
</dbReference>
<dbReference type="SUPFAM" id="SSF55729">
    <property type="entry name" value="Acyl-CoA N-acyltransferases (Nat)"/>
    <property type="match status" value="1"/>
</dbReference>
<dbReference type="GO" id="GO:0043565">
    <property type="term" value="F:sequence-specific DNA binding"/>
    <property type="evidence" value="ECO:0007669"/>
    <property type="project" value="InterPro"/>
</dbReference>
<proteinExistence type="predicted"/>
<dbReference type="InterPro" id="IPR009057">
    <property type="entry name" value="Homeodomain-like_sf"/>
</dbReference>
<dbReference type="Pfam" id="PF12833">
    <property type="entry name" value="HTH_18"/>
    <property type="match status" value="1"/>
</dbReference>
<dbReference type="Gene3D" id="3.40.630.30">
    <property type="match status" value="1"/>
</dbReference>
<dbReference type="PATRIC" id="fig|742734.4.peg.4332"/>
<keyword evidence="1" id="KW-0805">Transcription regulation</keyword>
<dbReference type="PANTHER" id="PTHR47504">
    <property type="entry name" value="RIGHT ORIGIN-BINDING PROTEIN"/>
    <property type="match status" value="1"/>
</dbReference>
<evidence type="ECO:0000256" key="3">
    <source>
        <dbReference type="ARBA" id="ARBA00023163"/>
    </source>
</evidence>
<dbReference type="PANTHER" id="PTHR47504:SF5">
    <property type="entry name" value="RIGHT ORIGIN-BINDING PROTEIN"/>
    <property type="match status" value="1"/>
</dbReference>
<dbReference type="Proteomes" id="UP000037392">
    <property type="component" value="Unassembled WGS sequence"/>
</dbReference>
<organism evidence="6 7">
    <name type="scientific">[Clostridium] citroniae WAL-19142</name>
    <dbReference type="NCBI Taxonomy" id="742734"/>
    <lineage>
        <taxon>Bacteria</taxon>
        <taxon>Bacillati</taxon>
        <taxon>Bacillota</taxon>
        <taxon>Clostridia</taxon>
        <taxon>Lachnospirales</taxon>
        <taxon>Lachnospiraceae</taxon>
        <taxon>Enterocloster</taxon>
    </lineage>
</organism>
<evidence type="ECO:0008006" key="8">
    <source>
        <dbReference type="Google" id="ProtNLM"/>
    </source>
</evidence>
<dbReference type="AlphaFoldDB" id="A0A0J9BWF5"/>
<dbReference type="RefSeq" id="WP_007863568.1">
    <property type="nucleotide sequence ID" value="NZ_KQ235881.1"/>
</dbReference>
<dbReference type="GO" id="GO:0003700">
    <property type="term" value="F:DNA-binding transcription factor activity"/>
    <property type="evidence" value="ECO:0007669"/>
    <property type="project" value="InterPro"/>
</dbReference>
<keyword evidence="2" id="KW-0238">DNA-binding</keyword>
<dbReference type="PROSITE" id="PS01124">
    <property type="entry name" value="HTH_ARAC_FAMILY_2"/>
    <property type="match status" value="1"/>
</dbReference>
<evidence type="ECO:0000256" key="1">
    <source>
        <dbReference type="ARBA" id="ARBA00023015"/>
    </source>
</evidence>
<dbReference type="SMART" id="SM00342">
    <property type="entry name" value="HTH_ARAC"/>
    <property type="match status" value="1"/>
</dbReference>
<evidence type="ECO:0000313" key="6">
    <source>
        <dbReference type="EMBL" id="KMW16544.1"/>
    </source>
</evidence>
<dbReference type="SUPFAM" id="SSF46689">
    <property type="entry name" value="Homeodomain-like"/>
    <property type="match status" value="2"/>
</dbReference>
<name>A0A0J9BWF5_9FIRM</name>
<evidence type="ECO:0000256" key="2">
    <source>
        <dbReference type="ARBA" id="ARBA00023125"/>
    </source>
</evidence>
<dbReference type="InterPro" id="IPR016181">
    <property type="entry name" value="Acyl_CoA_acyltransferase"/>
</dbReference>
<dbReference type="Gene3D" id="1.10.10.60">
    <property type="entry name" value="Homeodomain-like"/>
    <property type="match status" value="2"/>
</dbReference>
<evidence type="ECO:0000259" key="5">
    <source>
        <dbReference type="PROSITE" id="PS51186"/>
    </source>
</evidence>
<dbReference type="OrthoDB" id="8365150at2"/>
<dbReference type="InterPro" id="IPR000182">
    <property type="entry name" value="GNAT_dom"/>
</dbReference>
<sequence length="282" mass="32805">MQPIEEIILTVNYIEANLTRKIDLDMIAQAVHYSKYHLHRVFSHTVGLTIHDYIQRRQLTEAGKLLVFSEKSIVEIALLSGYQSQQAFTNAFTSMYKIPPNKYREKEKFYPLQLKFEFDGRYDMLKRPENRAWDIRYATKEDIPAWMELVRLVIDGFPNLQEDTYMEVLRQRIRTNQALIVKDGVTAVGILLFSWDTGSIDFMGCHPLYRKMGIPRAFLDKVMGELLTGQEISITTFREGDKADNGQRREIQGLGFAEAELLEEYGYPTQRFVLSQEVQKDG</sequence>
<protein>
    <recommendedName>
        <fullName evidence="8">HTH araC/xylS-type domain-containing protein</fullName>
    </recommendedName>
</protein>
<comment type="caution">
    <text evidence="6">The sequence shown here is derived from an EMBL/GenBank/DDBJ whole genome shotgun (WGS) entry which is preliminary data.</text>
</comment>
<evidence type="ECO:0000259" key="4">
    <source>
        <dbReference type="PROSITE" id="PS01124"/>
    </source>
</evidence>
<feature type="domain" description="N-acetyltransferase" evidence="5">
    <location>
        <begin position="133"/>
        <end position="279"/>
    </location>
</feature>
<keyword evidence="3" id="KW-0804">Transcription</keyword>
<dbReference type="GO" id="GO:0016747">
    <property type="term" value="F:acyltransferase activity, transferring groups other than amino-acyl groups"/>
    <property type="evidence" value="ECO:0007669"/>
    <property type="project" value="InterPro"/>
</dbReference>